<proteinExistence type="predicted"/>
<name>A0A0V0QVX1_PSEPJ</name>
<evidence type="ECO:0000313" key="2">
    <source>
        <dbReference type="Proteomes" id="UP000054937"/>
    </source>
</evidence>
<keyword evidence="2" id="KW-1185">Reference proteome</keyword>
<protein>
    <submittedName>
        <fullName evidence="1">Uncharacterized protein</fullName>
    </submittedName>
</protein>
<gene>
    <name evidence="1" type="ORF">PPERSA_06084</name>
</gene>
<evidence type="ECO:0000313" key="1">
    <source>
        <dbReference type="EMBL" id="KRX06202.1"/>
    </source>
</evidence>
<organism evidence="1 2">
    <name type="scientific">Pseudocohnilembus persalinus</name>
    <name type="common">Ciliate</name>
    <dbReference type="NCBI Taxonomy" id="266149"/>
    <lineage>
        <taxon>Eukaryota</taxon>
        <taxon>Sar</taxon>
        <taxon>Alveolata</taxon>
        <taxon>Ciliophora</taxon>
        <taxon>Intramacronucleata</taxon>
        <taxon>Oligohymenophorea</taxon>
        <taxon>Scuticociliatia</taxon>
        <taxon>Philasterida</taxon>
        <taxon>Pseudocohnilembidae</taxon>
        <taxon>Pseudocohnilembus</taxon>
    </lineage>
</organism>
<reference evidence="1 2" key="1">
    <citation type="journal article" date="2015" name="Sci. Rep.">
        <title>Genome of the facultative scuticociliatosis pathogen Pseudocohnilembus persalinus provides insight into its virulence through horizontal gene transfer.</title>
        <authorList>
            <person name="Xiong J."/>
            <person name="Wang G."/>
            <person name="Cheng J."/>
            <person name="Tian M."/>
            <person name="Pan X."/>
            <person name="Warren A."/>
            <person name="Jiang C."/>
            <person name="Yuan D."/>
            <person name="Miao W."/>
        </authorList>
    </citation>
    <scope>NUCLEOTIDE SEQUENCE [LARGE SCALE GENOMIC DNA]</scope>
    <source>
        <strain evidence="1">36N120E</strain>
    </source>
</reference>
<comment type="caution">
    <text evidence="1">The sequence shown here is derived from an EMBL/GenBank/DDBJ whole genome shotgun (WGS) entry which is preliminary data.</text>
</comment>
<dbReference type="InParanoid" id="A0A0V0QVX1"/>
<dbReference type="EMBL" id="LDAU01000098">
    <property type="protein sequence ID" value="KRX06202.1"/>
    <property type="molecule type" value="Genomic_DNA"/>
</dbReference>
<accession>A0A0V0QVX1</accession>
<dbReference type="Proteomes" id="UP000054937">
    <property type="component" value="Unassembled WGS sequence"/>
</dbReference>
<dbReference type="AlphaFoldDB" id="A0A0V0QVX1"/>
<sequence>MEEENNYEYFEKDSRNKRITEGDNCKKRLNKKENVIREEKIEKRQQQSLKDRGYDCDGVEEQKDDFQKYMEMERKQKEKKLNKKKGGISDKLSKQDKKAILLEDEQAMKSGVKGKQKMLLKSRLG</sequence>